<sequence length="194" mass="20066">MGRTLLAGLAGGIVMFIWLAGAHMSPLAEIGVKEAPKGSAAVAALDADLKQSGFYMFPGSGLTETSTKAEQDAAMKAQMADMATKSFGIIVYNQPGTGFGMAPALIKEFIFDLVQALVVAFVVAGSTAATFGRRVGVASLIGFGALVATNSSYHIWYGFPLDYTLAYMFIGFVGYVVAGLAIAFVLGRKGAATA</sequence>
<proteinExistence type="predicted"/>
<reference evidence="2 3" key="1">
    <citation type="submission" date="2023-07" db="EMBL/GenBank/DDBJ databases">
        <title>Genomic Encyclopedia of Type Strains, Phase IV (KMG-IV): sequencing the most valuable type-strain genomes for metagenomic binning, comparative biology and taxonomic classification.</title>
        <authorList>
            <person name="Goeker M."/>
        </authorList>
    </citation>
    <scope>NUCLEOTIDE SEQUENCE [LARGE SCALE GENOMIC DNA]</scope>
    <source>
        <strain evidence="2 3">DSM 18695</strain>
    </source>
</reference>
<protein>
    <submittedName>
        <fullName evidence="2">Uncharacterized protein</fullName>
    </submittedName>
</protein>
<dbReference type="Proteomes" id="UP001228905">
    <property type="component" value="Unassembled WGS sequence"/>
</dbReference>
<evidence type="ECO:0000313" key="2">
    <source>
        <dbReference type="EMBL" id="MDQ0465673.1"/>
    </source>
</evidence>
<feature type="transmembrane region" description="Helical" evidence="1">
    <location>
        <begin position="109"/>
        <end position="131"/>
    </location>
</feature>
<feature type="transmembrane region" description="Helical" evidence="1">
    <location>
        <begin position="138"/>
        <end position="159"/>
    </location>
</feature>
<evidence type="ECO:0000256" key="1">
    <source>
        <dbReference type="SAM" id="Phobius"/>
    </source>
</evidence>
<keyword evidence="1" id="KW-1133">Transmembrane helix</keyword>
<keyword evidence="1" id="KW-0812">Transmembrane</keyword>
<organism evidence="2 3">
    <name type="scientific">Caulobacter ginsengisoli</name>
    <dbReference type="NCBI Taxonomy" id="400775"/>
    <lineage>
        <taxon>Bacteria</taxon>
        <taxon>Pseudomonadati</taxon>
        <taxon>Pseudomonadota</taxon>
        <taxon>Alphaproteobacteria</taxon>
        <taxon>Caulobacterales</taxon>
        <taxon>Caulobacteraceae</taxon>
        <taxon>Caulobacter</taxon>
    </lineage>
</organism>
<evidence type="ECO:0000313" key="3">
    <source>
        <dbReference type="Proteomes" id="UP001228905"/>
    </source>
</evidence>
<keyword evidence="3" id="KW-1185">Reference proteome</keyword>
<comment type="caution">
    <text evidence="2">The sequence shown here is derived from an EMBL/GenBank/DDBJ whole genome shotgun (WGS) entry which is preliminary data.</text>
</comment>
<dbReference type="EMBL" id="JAUSVS010000007">
    <property type="protein sequence ID" value="MDQ0465673.1"/>
    <property type="molecule type" value="Genomic_DNA"/>
</dbReference>
<dbReference type="RefSeq" id="WP_307351189.1">
    <property type="nucleotide sequence ID" value="NZ_JAUSVS010000007.1"/>
</dbReference>
<keyword evidence="1" id="KW-0472">Membrane</keyword>
<gene>
    <name evidence="2" type="ORF">QO010_003462</name>
</gene>
<feature type="transmembrane region" description="Helical" evidence="1">
    <location>
        <begin position="165"/>
        <end position="186"/>
    </location>
</feature>
<accession>A0ABU0IWX0</accession>
<name>A0ABU0IWX0_9CAUL</name>